<keyword evidence="3" id="KW-1185">Reference proteome</keyword>
<dbReference type="EMBL" id="RKLR01000019">
    <property type="protein sequence ID" value="MBX0325807.1"/>
    <property type="molecule type" value="Genomic_DNA"/>
</dbReference>
<protein>
    <submittedName>
        <fullName evidence="2">Uncharacterized protein</fullName>
    </submittedName>
</protein>
<evidence type="ECO:0000256" key="1">
    <source>
        <dbReference type="SAM" id="MobiDB-lite"/>
    </source>
</evidence>
<accession>A0AAW4Q054</accession>
<feature type="region of interest" description="Disordered" evidence="1">
    <location>
        <begin position="82"/>
        <end position="112"/>
    </location>
</feature>
<name>A0AAW4Q054_9EURY</name>
<dbReference type="AlphaFoldDB" id="A0AAW4Q054"/>
<evidence type="ECO:0000313" key="3">
    <source>
        <dbReference type="Proteomes" id="UP001430377"/>
    </source>
</evidence>
<dbReference type="RefSeq" id="WP_220620666.1">
    <property type="nucleotide sequence ID" value="NZ_RKLR01000019.1"/>
</dbReference>
<proteinExistence type="predicted"/>
<organism evidence="2 3">
    <name type="scientific">Haloarcula rubra</name>
    <dbReference type="NCBI Taxonomy" id="2487747"/>
    <lineage>
        <taxon>Archaea</taxon>
        <taxon>Methanobacteriati</taxon>
        <taxon>Methanobacteriota</taxon>
        <taxon>Stenosarchaea group</taxon>
        <taxon>Halobacteria</taxon>
        <taxon>Halobacteriales</taxon>
        <taxon>Haloarculaceae</taxon>
        <taxon>Haloarcula</taxon>
    </lineage>
</organism>
<comment type="caution">
    <text evidence="2">The sequence shown here is derived from an EMBL/GenBank/DDBJ whole genome shotgun (WGS) entry which is preliminary data.</text>
</comment>
<sequence length="112" mass="13412">MPVKSDTGTCSEPREQEQLWPARRHPDELILPDVHPTRFPGTWVAIFEDTIPNDQRNGLFLEGYHLYRIRLLEGGRAQVIIREEDRPDRDDEHQHDATDQRYEQYDPRKRDY</sequence>
<gene>
    <name evidence="2" type="ORF">EGH21_22575</name>
</gene>
<feature type="region of interest" description="Disordered" evidence="1">
    <location>
        <begin position="1"/>
        <end position="20"/>
    </location>
</feature>
<reference evidence="2 3" key="1">
    <citation type="submission" date="2021-06" db="EMBL/GenBank/DDBJ databases">
        <title>Halomicroarcula sp. a new haloarchaeum isolated from saline soil.</title>
        <authorList>
            <person name="Duran-Viseras A."/>
            <person name="Sanchez-Porro C."/>
            <person name="Ventosa A."/>
        </authorList>
    </citation>
    <scope>NUCLEOTIDE SEQUENCE [LARGE SCALE GENOMIC DNA]</scope>
    <source>
        <strain evidence="2 3">F13</strain>
    </source>
</reference>
<feature type="compositionally biased region" description="Polar residues" evidence="1">
    <location>
        <begin position="1"/>
        <end position="10"/>
    </location>
</feature>
<dbReference type="Proteomes" id="UP001430377">
    <property type="component" value="Unassembled WGS sequence"/>
</dbReference>
<evidence type="ECO:0000313" key="2">
    <source>
        <dbReference type="EMBL" id="MBX0325807.1"/>
    </source>
</evidence>